<dbReference type="EMBL" id="QKYN01000037">
    <property type="protein sequence ID" value="RAG85807.1"/>
    <property type="molecule type" value="Genomic_DNA"/>
</dbReference>
<dbReference type="GO" id="GO:0003677">
    <property type="term" value="F:DNA binding"/>
    <property type="evidence" value="ECO:0007669"/>
    <property type="project" value="UniProtKB-KW"/>
</dbReference>
<dbReference type="Gene3D" id="1.10.260.40">
    <property type="entry name" value="lambda repressor-like DNA-binding domains"/>
    <property type="match status" value="1"/>
</dbReference>
<feature type="transmembrane region" description="Helical" evidence="3">
    <location>
        <begin position="600"/>
        <end position="622"/>
    </location>
</feature>
<dbReference type="AlphaFoldDB" id="A0A2X0IMA9"/>
<feature type="domain" description="NACHT" evidence="4">
    <location>
        <begin position="178"/>
        <end position="295"/>
    </location>
</feature>
<dbReference type="PROSITE" id="PS50837">
    <property type="entry name" value="NACHT"/>
    <property type="match status" value="1"/>
</dbReference>
<dbReference type="SUPFAM" id="SSF47413">
    <property type="entry name" value="lambda repressor-like DNA-binding domains"/>
    <property type="match status" value="1"/>
</dbReference>
<dbReference type="InterPro" id="IPR027417">
    <property type="entry name" value="P-loop_NTPase"/>
</dbReference>
<feature type="transmembrane region" description="Helical" evidence="3">
    <location>
        <begin position="690"/>
        <end position="714"/>
    </location>
</feature>
<keyword evidence="3" id="KW-1133">Transmembrane helix</keyword>
<dbReference type="GO" id="GO:0003700">
    <property type="term" value="F:DNA-binding transcription factor activity"/>
    <property type="evidence" value="ECO:0007669"/>
    <property type="project" value="TreeGrafter"/>
</dbReference>
<dbReference type="InterPro" id="IPR001387">
    <property type="entry name" value="Cro/C1-type_HTH"/>
</dbReference>
<dbReference type="Pfam" id="PF13560">
    <property type="entry name" value="HTH_31"/>
    <property type="match status" value="1"/>
</dbReference>
<dbReference type="Pfam" id="PF05729">
    <property type="entry name" value="NACHT"/>
    <property type="match status" value="1"/>
</dbReference>
<dbReference type="PANTHER" id="PTHR46797:SF1">
    <property type="entry name" value="METHYLPHOSPHONATE SYNTHASE"/>
    <property type="match status" value="1"/>
</dbReference>
<dbReference type="GO" id="GO:0005829">
    <property type="term" value="C:cytosol"/>
    <property type="evidence" value="ECO:0007669"/>
    <property type="project" value="TreeGrafter"/>
</dbReference>
<evidence type="ECO:0000313" key="6">
    <source>
        <dbReference type="EMBL" id="RAG85807.1"/>
    </source>
</evidence>
<keyword evidence="3" id="KW-0812">Transmembrane</keyword>
<dbReference type="InterPro" id="IPR007111">
    <property type="entry name" value="NACHT_NTPase"/>
</dbReference>
<evidence type="ECO:0000256" key="1">
    <source>
        <dbReference type="ARBA" id="ARBA00023125"/>
    </source>
</evidence>
<dbReference type="PROSITE" id="PS50943">
    <property type="entry name" value="HTH_CROC1"/>
    <property type="match status" value="1"/>
</dbReference>
<dbReference type="OrthoDB" id="3851116at2"/>
<keyword evidence="1" id="KW-0238">DNA-binding</keyword>
<feature type="transmembrane region" description="Helical" evidence="3">
    <location>
        <begin position="651"/>
        <end position="670"/>
    </location>
</feature>
<dbReference type="InterPro" id="IPR050807">
    <property type="entry name" value="TransReg_Diox_bact_type"/>
</dbReference>
<evidence type="ECO:0000313" key="7">
    <source>
        <dbReference type="Proteomes" id="UP000248889"/>
    </source>
</evidence>
<feature type="region of interest" description="Disordered" evidence="2">
    <location>
        <begin position="60"/>
        <end position="91"/>
    </location>
</feature>
<reference evidence="6 7" key="1">
    <citation type="submission" date="2018-06" db="EMBL/GenBank/DDBJ databases">
        <title>Streptacidiphilus pinicola sp. nov., isolated from pine grove soil.</title>
        <authorList>
            <person name="Roh S.G."/>
            <person name="Park S."/>
            <person name="Kim M.-K."/>
            <person name="Yun B.-R."/>
            <person name="Park J."/>
            <person name="Kim M.J."/>
            <person name="Kim Y.S."/>
            <person name="Kim S.B."/>
        </authorList>
    </citation>
    <scope>NUCLEOTIDE SEQUENCE [LARGE SCALE GENOMIC DNA]</scope>
    <source>
        <strain evidence="6 7">MMS16-CNU450</strain>
    </source>
</reference>
<dbReference type="PANTHER" id="PTHR46797">
    <property type="entry name" value="HTH-TYPE TRANSCRIPTIONAL REGULATOR"/>
    <property type="match status" value="1"/>
</dbReference>
<organism evidence="6 7">
    <name type="scientific">Streptacidiphilus pinicola</name>
    <dbReference type="NCBI Taxonomy" id="2219663"/>
    <lineage>
        <taxon>Bacteria</taxon>
        <taxon>Bacillati</taxon>
        <taxon>Actinomycetota</taxon>
        <taxon>Actinomycetes</taxon>
        <taxon>Kitasatosporales</taxon>
        <taxon>Streptomycetaceae</taxon>
        <taxon>Streptacidiphilus</taxon>
    </lineage>
</organism>
<evidence type="ECO:0000256" key="2">
    <source>
        <dbReference type="SAM" id="MobiDB-lite"/>
    </source>
</evidence>
<dbReference type="InterPro" id="IPR010982">
    <property type="entry name" value="Lambda_DNA-bd_dom_sf"/>
</dbReference>
<protein>
    <submittedName>
        <fullName evidence="6">XRE family transcriptional regulator</fullName>
    </submittedName>
</protein>
<dbReference type="Proteomes" id="UP000248889">
    <property type="component" value="Unassembled WGS sequence"/>
</dbReference>
<feature type="transmembrane region" description="Helical" evidence="3">
    <location>
        <begin position="473"/>
        <end position="491"/>
    </location>
</feature>
<evidence type="ECO:0000259" key="5">
    <source>
        <dbReference type="PROSITE" id="PS50943"/>
    </source>
</evidence>
<dbReference type="CDD" id="cd00093">
    <property type="entry name" value="HTH_XRE"/>
    <property type="match status" value="1"/>
</dbReference>
<dbReference type="Gene3D" id="3.40.50.300">
    <property type="entry name" value="P-loop containing nucleotide triphosphate hydrolases"/>
    <property type="match status" value="1"/>
</dbReference>
<keyword evidence="7" id="KW-1185">Reference proteome</keyword>
<sequence>MVTELGTALRGLRAAAGLTQEQLAERSGVSVRTIRRLETGALPDPRLTTLNQLAAALGVPPQALQPSPGDGTGGGNTDAERPAAPRPAPAFPFQVHGALEEAAGELAREVRRRWRREEEQQRVRDPFVLPVRWRPATSDLVDRWDNIQRLGPGEAAEPLDLSGELPDVAQAYRRIPSERLLILGRAGAGKSVLAVRLVLDLLETGHTRVPVIFSLGAWDPSTASLPDWLVGQLLRDHPHLARRTPGGTRSLAEALVHSDVVLPVLDGFDEIAEGLRPAALRELTTTSTALVLTSRRAEFADAVRVTGTPLAWAAGIELGDITPDDLAHYLPRTALNDGPGGWDAVLTVAQEPAGADGSRVTEALSTPLMVALARVLYSDTTHQESADLLDTTRFPDARALEEHLVAGFVPTLYRGRAPEQPAAPRARRTRSWTSEQAGRWLSHLAHGLAVPEANRQDLAWWQIGDTLRRSSRILAVVLSTAVCLTVATWLMGTLTPLSAVQDVLLGLLVGPAAGLAFGCTYALTIRPGGRPGIEPSRTRLRLRGHQSMARRSRRTLTTQLGAVLLGGFVMGAGTAVAITLERSLFYGFSLTAPGVREFTLVNIVVFGLVFGIAATLVFGLLATFETPLDTRSAATPSAFLAANRAEAGRQLLILGPLLTLSIFVVGQAVITTFQGTLGPLVWGAGGLEVGAIGGVGGATAYVLTFTAWGQWLVLVRFWLPLTGRLPWDTAAFLDDAYRRGALRRCGAVYQFRHIRLQHHLARAHREREGHFTDADLADPPSLVGERQP</sequence>
<feature type="transmembrane region" description="Helical" evidence="3">
    <location>
        <begin position="560"/>
        <end position="580"/>
    </location>
</feature>
<evidence type="ECO:0000259" key="4">
    <source>
        <dbReference type="PROSITE" id="PS50837"/>
    </source>
</evidence>
<keyword evidence="3" id="KW-0472">Membrane</keyword>
<dbReference type="SUPFAM" id="SSF52540">
    <property type="entry name" value="P-loop containing nucleoside triphosphate hydrolases"/>
    <property type="match status" value="1"/>
</dbReference>
<accession>A0A2X0IMA9</accession>
<name>A0A2X0IMA9_9ACTN</name>
<evidence type="ECO:0000256" key="3">
    <source>
        <dbReference type="SAM" id="Phobius"/>
    </source>
</evidence>
<gene>
    <name evidence="6" type="ORF">DN069_09880</name>
</gene>
<feature type="transmembrane region" description="Helical" evidence="3">
    <location>
        <begin position="503"/>
        <end position="523"/>
    </location>
</feature>
<proteinExistence type="predicted"/>
<comment type="caution">
    <text evidence="6">The sequence shown here is derived from an EMBL/GenBank/DDBJ whole genome shotgun (WGS) entry which is preliminary data.</text>
</comment>
<dbReference type="SMART" id="SM00530">
    <property type="entry name" value="HTH_XRE"/>
    <property type="match status" value="1"/>
</dbReference>
<feature type="domain" description="HTH cro/C1-type" evidence="5">
    <location>
        <begin position="9"/>
        <end position="64"/>
    </location>
</feature>